<evidence type="ECO:0000256" key="11">
    <source>
        <dbReference type="ARBA" id="ARBA00022694"/>
    </source>
</evidence>
<dbReference type="HAMAP" id="MF_00605">
    <property type="entry name" value="TrmD"/>
    <property type="match status" value="1"/>
</dbReference>
<organism evidence="19 20">
    <name type="scientific">Pseudothermotoga hypogea DSM 11164 = NBRC 106472</name>
    <dbReference type="NCBI Taxonomy" id="1123384"/>
    <lineage>
        <taxon>Bacteria</taxon>
        <taxon>Thermotogati</taxon>
        <taxon>Thermotogota</taxon>
        <taxon>Thermotogae</taxon>
        <taxon>Thermotogales</taxon>
        <taxon>Thermotogaceae</taxon>
        <taxon>Pseudothermotoga</taxon>
    </lineage>
</organism>
<keyword evidence="11 15" id="KW-0819">tRNA processing</keyword>
<comment type="catalytic activity">
    <reaction evidence="14 15 17">
        <text>guanosine(37) in tRNA + S-adenosyl-L-methionine = N(1)-methylguanosine(37) in tRNA + S-adenosyl-L-homocysteine + H(+)</text>
        <dbReference type="Rhea" id="RHEA:36899"/>
        <dbReference type="Rhea" id="RHEA-COMP:10145"/>
        <dbReference type="Rhea" id="RHEA-COMP:10147"/>
        <dbReference type="ChEBI" id="CHEBI:15378"/>
        <dbReference type="ChEBI" id="CHEBI:57856"/>
        <dbReference type="ChEBI" id="CHEBI:59789"/>
        <dbReference type="ChEBI" id="CHEBI:73542"/>
        <dbReference type="ChEBI" id="CHEBI:74269"/>
        <dbReference type="EC" id="2.1.1.228"/>
    </reaction>
</comment>
<comment type="similarity">
    <text evidence="3 15 17">Belongs to the RNA methyltransferase TrmD family.</text>
</comment>
<keyword evidence="20" id="KW-1185">Reference proteome</keyword>
<dbReference type="PANTHER" id="PTHR46417:SF1">
    <property type="entry name" value="TRNA (GUANINE-N(1)-)-METHYLTRANSFERASE"/>
    <property type="match status" value="1"/>
</dbReference>
<evidence type="ECO:0000313" key="19">
    <source>
        <dbReference type="EMBL" id="AJC74453.1"/>
    </source>
</evidence>
<feature type="binding site" evidence="15 16">
    <location>
        <begin position="131"/>
        <end position="136"/>
    </location>
    <ligand>
        <name>S-adenosyl-L-methionine</name>
        <dbReference type="ChEBI" id="CHEBI:59789"/>
    </ligand>
</feature>
<evidence type="ECO:0000313" key="20">
    <source>
        <dbReference type="Proteomes" id="UP000077469"/>
    </source>
</evidence>
<comment type="function">
    <text evidence="1 15 17">Specifically methylates guanosine-37 in various tRNAs.</text>
</comment>
<comment type="subcellular location">
    <subcellularLocation>
        <location evidence="2 15 17">Cytoplasm</location>
    </subcellularLocation>
</comment>
<name>A0A0X1KTA6_9THEM</name>
<evidence type="ECO:0000256" key="15">
    <source>
        <dbReference type="HAMAP-Rule" id="MF_00605"/>
    </source>
</evidence>
<evidence type="ECO:0000256" key="1">
    <source>
        <dbReference type="ARBA" id="ARBA00002634"/>
    </source>
</evidence>
<feature type="binding site" evidence="15 16">
    <location>
        <position position="112"/>
    </location>
    <ligand>
        <name>S-adenosyl-L-methionine</name>
        <dbReference type="ChEBI" id="CHEBI:59789"/>
    </ligand>
</feature>
<evidence type="ECO:0000256" key="9">
    <source>
        <dbReference type="ARBA" id="ARBA00022679"/>
    </source>
</evidence>
<dbReference type="GO" id="GO:0052906">
    <property type="term" value="F:tRNA (guanine(37)-N1)-methyltransferase activity"/>
    <property type="evidence" value="ECO:0007669"/>
    <property type="project" value="UniProtKB-UniRule"/>
</dbReference>
<dbReference type="CDD" id="cd18080">
    <property type="entry name" value="TrmD-like"/>
    <property type="match status" value="1"/>
</dbReference>
<comment type="subunit">
    <text evidence="4 15 17">Homodimer.</text>
</comment>
<dbReference type="InterPro" id="IPR029028">
    <property type="entry name" value="Alpha/beta_knot_MTases"/>
</dbReference>
<dbReference type="Pfam" id="PF01746">
    <property type="entry name" value="tRNA_m1G_MT"/>
    <property type="match status" value="1"/>
</dbReference>
<evidence type="ECO:0000256" key="17">
    <source>
        <dbReference type="RuleBase" id="RU003464"/>
    </source>
</evidence>
<dbReference type="FunFam" id="1.10.1270.20:FF:000001">
    <property type="entry name" value="tRNA (guanine-N(1)-)-methyltransferase"/>
    <property type="match status" value="1"/>
</dbReference>
<keyword evidence="7 15" id="KW-0963">Cytoplasm</keyword>
<evidence type="ECO:0000256" key="7">
    <source>
        <dbReference type="ARBA" id="ARBA00022490"/>
    </source>
</evidence>
<dbReference type="RefSeq" id="WP_051368921.1">
    <property type="nucleotide sequence ID" value="NC_022795.1"/>
</dbReference>
<dbReference type="InterPro" id="IPR023148">
    <property type="entry name" value="tRNA_m1G_MeTrfase_C_sf"/>
</dbReference>
<evidence type="ECO:0000256" key="5">
    <source>
        <dbReference type="ARBA" id="ARBA00012807"/>
    </source>
</evidence>
<keyword evidence="8 15" id="KW-0489">Methyltransferase</keyword>
<evidence type="ECO:0000256" key="14">
    <source>
        <dbReference type="ARBA" id="ARBA00047783"/>
    </source>
</evidence>
<dbReference type="PATRIC" id="fig|1123384.7.peg.2002"/>
<evidence type="ECO:0000256" key="13">
    <source>
        <dbReference type="ARBA" id="ARBA00033392"/>
    </source>
</evidence>
<dbReference type="PANTHER" id="PTHR46417">
    <property type="entry name" value="TRNA (GUANINE-N(1)-)-METHYLTRANSFERASE"/>
    <property type="match status" value="1"/>
</dbReference>
<sequence>MRIIIATIFPNFVRVVKEYGVIAQAVEEGKIEIEIMNLRDFAHDRHRTVDDYPYGGGPGMVMKPEPFFELHDHCKQQFGDLYTILTSPQGITLNNKLAMELSKKKNLLIFCGRYEGIDERVKSLVDLEISIGDYVLSGGELAAMVICDAVSRFVPGVVEDESVKRDSFYNDLLDHPQYTRPVEYRGLRVPEVLLSGNHEMVELWRTAESLKLTALRRPDLFLARQFSVEEKKALIHLIQELVECVERHKDSPDSLSGSGKRW</sequence>
<keyword evidence="10 15" id="KW-0949">S-adenosyl-L-methionine</keyword>
<dbReference type="GO" id="GO:0005829">
    <property type="term" value="C:cytosol"/>
    <property type="evidence" value="ECO:0007669"/>
    <property type="project" value="TreeGrafter"/>
</dbReference>
<gene>
    <name evidence="15" type="primary">trmD</name>
    <name evidence="19" type="ORF">AJ81_09975</name>
</gene>
<keyword evidence="9 15" id="KW-0808">Transferase</keyword>
<proteinExistence type="inferred from homology"/>
<evidence type="ECO:0000256" key="2">
    <source>
        <dbReference type="ARBA" id="ARBA00004496"/>
    </source>
</evidence>
<evidence type="ECO:0000256" key="6">
    <source>
        <dbReference type="ARBA" id="ARBA00014679"/>
    </source>
</evidence>
<evidence type="ECO:0000256" key="4">
    <source>
        <dbReference type="ARBA" id="ARBA00011738"/>
    </source>
</evidence>
<dbReference type="Proteomes" id="UP000077469">
    <property type="component" value="Chromosome"/>
</dbReference>
<reference evidence="19 20" key="1">
    <citation type="submission" date="2014-01" db="EMBL/GenBank/DDBJ databases">
        <title>Genome sequencing of Thermotog hypogea.</title>
        <authorList>
            <person name="Zhang X."/>
            <person name="Alvare G."/>
            <person name="Fristensky B."/>
            <person name="Chen L."/>
            <person name="Suen T."/>
            <person name="Chen Q."/>
            <person name="Ma K."/>
        </authorList>
    </citation>
    <scope>NUCLEOTIDE SEQUENCE [LARGE SCALE GENOMIC DNA]</scope>
    <source>
        <strain evidence="19 20">DSM 11164</strain>
    </source>
</reference>
<dbReference type="InterPro" id="IPR002649">
    <property type="entry name" value="tRNA_m1G_MeTrfase_TrmD"/>
</dbReference>
<evidence type="ECO:0000256" key="16">
    <source>
        <dbReference type="PIRSR" id="PIRSR000386-1"/>
    </source>
</evidence>
<dbReference type="InterPro" id="IPR029026">
    <property type="entry name" value="tRNA_m1G_MTases_N"/>
</dbReference>
<accession>A0A0X1KTA6</accession>
<dbReference type="AlphaFoldDB" id="A0A0X1KTA6"/>
<protein>
    <recommendedName>
        <fullName evidence="6 15">tRNA (guanine-N(1)-)-methyltransferase</fullName>
        <ecNumber evidence="5 15">2.1.1.228</ecNumber>
    </recommendedName>
    <alternativeName>
        <fullName evidence="12 15">M1G-methyltransferase</fullName>
    </alternativeName>
    <alternativeName>
        <fullName evidence="13 15">tRNA [GM37] methyltransferase</fullName>
    </alternativeName>
</protein>
<dbReference type="GO" id="GO:0002939">
    <property type="term" value="P:tRNA N1-guanine methylation"/>
    <property type="evidence" value="ECO:0007669"/>
    <property type="project" value="TreeGrafter"/>
</dbReference>
<dbReference type="Gene3D" id="1.10.1270.20">
    <property type="entry name" value="tRNA(m1g37)methyltransferase, domain 2"/>
    <property type="match status" value="1"/>
</dbReference>
<dbReference type="EMBL" id="CP007141">
    <property type="protein sequence ID" value="AJC74453.1"/>
    <property type="molecule type" value="Genomic_DNA"/>
</dbReference>
<dbReference type="NCBIfam" id="NF000648">
    <property type="entry name" value="PRK00026.1"/>
    <property type="match status" value="1"/>
</dbReference>
<evidence type="ECO:0000256" key="10">
    <source>
        <dbReference type="ARBA" id="ARBA00022691"/>
    </source>
</evidence>
<evidence type="ECO:0000256" key="3">
    <source>
        <dbReference type="ARBA" id="ARBA00007630"/>
    </source>
</evidence>
<dbReference type="STRING" id="1123384.AJ81_09975"/>
<feature type="domain" description="tRNA methyltransferase TRMD/TRM10-type" evidence="18">
    <location>
        <begin position="1"/>
        <end position="221"/>
    </location>
</feature>
<dbReference type="NCBIfam" id="TIGR00088">
    <property type="entry name" value="trmD"/>
    <property type="match status" value="1"/>
</dbReference>
<dbReference type="OrthoDB" id="9807416at2"/>
<dbReference type="PIRSF" id="PIRSF000386">
    <property type="entry name" value="tRNA_mtase"/>
    <property type="match status" value="1"/>
</dbReference>
<evidence type="ECO:0000256" key="8">
    <source>
        <dbReference type="ARBA" id="ARBA00022603"/>
    </source>
</evidence>
<dbReference type="PaxDb" id="1123384-AJ81_09975"/>
<dbReference type="SUPFAM" id="SSF75217">
    <property type="entry name" value="alpha/beta knot"/>
    <property type="match status" value="1"/>
</dbReference>
<dbReference type="EC" id="2.1.1.228" evidence="5 15"/>
<evidence type="ECO:0000259" key="18">
    <source>
        <dbReference type="Pfam" id="PF01746"/>
    </source>
</evidence>
<dbReference type="Gene3D" id="3.40.1280.10">
    <property type="match status" value="1"/>
</dbReference>
<dbReference type="KEGG" id="phy:AJ81_09975"/>
<evidence type="ECO:0000256" key="12">
    <source>
        <dbReference type="ARBA" id="ARBA00029736"/>
    </source>
</evidence>
<dbReference type="InterPro" id="IPR016009">
    <property type="entry name" value="tRNA_MeTrfase_TRMD/TRM10"/>
</dbReference>
<dbReference type="FunFam" id="3.40.1280.10:FF:000001">
    <property type="entry name" value="tRNA (guanine-N(1)-)-methyltransferase"/>
    <property type="match status" value="1"/>
</dbReference>